<feature type="compositionally biased region" description="Polar residues" evidence="1">
    <location>
        <begin position="457"/>
        <end position="466"/>
    </location>
</feature>
<feature type="region of interest" description="Disordered" evidence="1">
    <location>
        <begin position="122"/>
        <end position="299"/>
    </location>
</feature>
<feature type="compositionally biased region" description="Polar residues" evidence="1">
    <location>
        <begin position="207"/>
        <end position="230"/>
    </location>
</feature>
<feature type="compositionally biased region" description="Polar residues" evidence="1">
    <location>
        <begin position="252"/>
        <end position="281"/>
    </location>
</feature>
<proteinExistence type="predicted"/>
<name>A0A7R9VAZ8_9CHLO</name>
<reference evidence="2" key="1">
    <citation type="submission" date="2021-01" db="EMBL/GenBank/DDBJ databases">
        <authorList>
            <person name="Corre E."/>
            <person name="Pelletier E."/>
            <person name="Niang G."/>
            <person name="Scheremetjew M."/>
            <person name="Finn R."/>
            <person name="Kale V."/>
            <person name="Holt S."/>
            <person name="Cochrane G."/>
            <person name="Meng A."/>
            <person name="Brown T."/>
            <person name="Cohen L."/>
        </authorList>
    </citation>
    <scope>NUCLEOTIDE SEQUENCE</scope>
    <source>
        <strain evidence="2">CCMP219</strain>
    </source>
</reference>
<feature type="region of interest" description="Disordered" evidence="1">
    <location>
        <begin position="367"/>
        <end position="468"/>
    </location>
</feature>
<feature type="compositionally biased region" description="Basic and acidic residues" evidence="1">
    <location>
        <begin position="167"/>
        <end position="176"/>
    </location>
</feature>
<feature type="region of interest" description="Disordered" evidence="1">
    <location>
        <begin position="8"/>
        <end position="38"/>
    </location>
</feature>
<feature type="compositionally biased region" description="Polar residues" evidence="1">
    <location>
        <begin position="177"/>
        <end position="190"/>
    </location>
</feature>
<dbReference type="AlphaFoldDB" id="A0A7R9VAZ8"/>
<accession>A0A7R9VAZ8</accession>
<sequence length="666" mass="69324">MQTLLRCFGGGRGSDGGGGDLTRVSAGSVDASLQSPPRLASESNYEFAEPPNPFASQHVQDAHEGCGGTATCIAPSDGGIGAVAAPAEFKKSLGSASQLQLPAVILESQELQMDAKTAMKELRSKASTHTGTPQIVLGFDGGSKQAPDSHNEPPRRSRSFTCGTNADEERQQKELSLRNSTPLPPQQSAARTGLWGLLNPASPRASAGSTERGSPSKVLQLSPTGRSSKVNMAAVEEDSPKADSGAKVPPTGLTSASLYRPSQMTANPLVSQSPASGSSTPRAGHKKPPRRNTTFTYGSKSDMLPTVRLEDDGNTTPSNGHGIFFRPSQLASGPLATAAEDGSPKANGLAKVAPPGLAGSPLYRPSQMTTNPLVSQSAVNGSSTPRAARRKPPTRNTTFTFGSKPDVLGAPKPDTRRADTDEMPSLGTGAFFRPNQLAPPALASSVSNSPFRRKPGKSSSYTQITQEPGEARLKAATDISDNVQGIHGLLPSRCDTPVNASSGRLIRSCSQALDGSSVFDSPRQMPNLQALLGLQSGALSPARATQASNVGKASPAAQGARTVRLSQSGMPSGLLTLPADGAHEGPRKISSAQLEAELCVKSAKLVEQVTDEPGIGDHDRMTRQIAEASGFHLPERKPNPELAKFLQAKLNNMGYTKVCVGQGVSE</sequence>
<evidence type="ECO:0000256" key="1">
    <source>
        <dbReference type="SAM" id="MobiDB-lite"/>
    </source>
</evidence>
<dbReference type="EMBL" id="HBEC01018897">
    <property type="protein sequence ID" value="CAD8288827.1"/>
    <property type="molecule type" value="Transcribed_RNA"/>
</dbReference>
<protein>
    <submittedName>
        <fullName evidence="2">Uncharacterized protein</fullName>
    </submittedName>
</protein>
<feature type="region of interest" description="Disordered" evidence="1">
    <location>
        <begin position="545"/>
        <end position="571"/>
    </location>
</feature>
<feature type="compositionally biased region" description="Gly residues" evidence="1">
    <location>
        <begin position="8"/>
        <end position="20"/>
    </location>
</feature>
<gene>
    <name evidence="2" type="ORF">CEUR00632_LOCUS8866</name>
</gene>
<organism evidence="2">
    <name type="scientific">Chlamydomonas euryale</name>
    <dbReference type="NCBI Taxonomy" id="1486919"/>
    <lineage>
        <taxon>Eukaryota</taxon>
        <taxon>Viridiplantae</taxon>
        <taxon>Chlorophyta</taxon>
        <taxon>core chlorophytes</taxon>
        <taxon>Chlorophyceae</taxon>
        <taxon>CS clade</taxon>
        <taxon>Chlamydomonadales</taxon>
        <taxon>Chlamydomonadaceae</taxon>
        <taxon>Chlamydomonas</taxon>
    </lineage>
</organism>
<evidence type="ECO:0000313" key="2">
    <source>
        <dbReference type="EMBL" id="CAD8288827.1"/>
    </source>
</evidence>
<feature type="compositionally biased region" description="Polar residues" evidence="1">
    <location>
        <begin position="367"/>
        <end position="383"/>
    </location>
</feature>